<gene>
    <name evidence="1" type="ORF">CXR23_02070</name>
</gene>
<sequence>MGNRTPSIKPRTNQYESWQKCIAAEFGDEPIRPPKELEQHTIGELRSFGMSTRAISIATEIPQATVARKIRTSAATKRESRGVKNELIGDDVVRELHSLGMSPRTITAVLRLPVDAVADALDLTEQGGRK</sequence>
<dbReference type="EMBL" id="CP025330">
    <property type="protein sequence ID" value="AZT92079.1"/>
    <property type="molecule type" value="Genomic_DNA"/>
</dbReference>
<evidence type="ECO:0000313" key="2">
    <source>
        <dbReference type="Proteomes" id="UP000283000"/>
    </source>
</evidence>
<proteinExistence type="predicted"/>
<reference evidence="1 2" key="2">
    <citation type="submission" date="2019-01" db="EMBL/GenBank/DDBJ databases">
        <title>Comparative genomic analysis of Brevibacterium aurantiacum sheds light on its evolution and its adaptation to smear-ripened cheeses.</title>
        <authorList>
            <person name="Moineau S."/>
        </authorList>
    </citation>
    <scope>NUCLEOTIDE SEQUENCE [LARGE SCALE GENOMIC DNA]</scope>
    <source>
        <strain evidence="1 2">SMQ-1417</strain>
    </source>
</reference>
<dbReference type="RefSeq" id="WP_127362666.1">
    <property type="nucleotide sequence ID" value="NZ_CP025330.1"/>
</dbReference>
<dbReference type="AlphaFoldDB" id="A0A3Q9NTA3"/>
<name>A0A3Q9NTA3_BREAU</name>
<dbReference type="Proteomes" id="UP000283000">
    <property type="component" value="Chromosome"/>
</dbReference>
<protein>
    <submittedName>
        <fullName evidence="1">Uncharacterized protein</fullName>
    </submittedName>
</protein>
<reference evidence="1 2" key="1">
    <citation type="submission" date="2017-12" db="EMBL/GenBank/DDBJ databases">
        <authorList>
            <person name="Levesque S."/>
        </authorList>
    </citation>
    <scope>NUCLEOTIDE SEQUENCE [LARGE SCALE GENOMIC DNA]</scope>
    <source>
        <strain evidence="1 2">SMQ-1417</strain>
    </source>
</reference>
<organism evidence="1 2">
    <name type="scientific">Brevibacterium aurantiacum</name>
    <dbReference type="NCBI Taxonomy" id="273384"/>
    <lineage>
        <taxon>Bacteria</taxon>
        <taxon>Bacillati</taxon>
        <taxon>Actinomycetota</taxon>
        <taxon>Actinomycetes</taxon>
        <taxon>Micrococcales</taxon>
        <taxon>Brevibacteriaceae</taxon>
        <taxon>Brevibacterium</taxon>
    </lineage>
</organism>
<accession>A0A3Q9NTA3</accession>
<evidence type="ECO:0000313" key="1">
    <source>
        <dbReference type="EMBL" id="AZT92079.1"/>
    </source>
</evidence>